<reference evidence="2 3" key="1">
    <citation type="journal article" date="2012" name="PLoS ONE">
        <title>Sequence and analysis of the genome of the pathogenic yeast Candida orthopsilosis.</title>
        <authorList>
            <person name="Riccombeni A."/>
            <person name="Vidanes G."/>
            <person name="Proux-Wera E."/>
            <person name="Wolfe K.H."/>
            <person name="Butler G."/>
        </authorList>
    </citation>
    <scope>NUCLEOTIDE SEQUENCE [LARGE SCALE GENOMIC DNA]</scope>
    <source>
        <strain evidence="2 3">Co 90-125</strain>
    </source>
</reference>
<dbReference type="GO" id="GO:0005634">
    <property type="term" value="C:nucleus"/>
    <property type="evidence" value="ECO:0007669"/>
    <property type="project" value="TreeGrafter"/>
</dbReference>
<dbReference type="InterPro" id="IPR036397">
    <property type="entry name" value="RNaseH_sf"/>
</dbReference>
<dbReference type="GO" id="GO:0003676">
    <property type="term" value="F:nucleic acid binding"/>
    <property type="evidence" value="ECO:0007669"/>
    <property type="project" value="InterPro"/>
</dbReference>
<dbReference type="SMART" id="SM00479">
    <property type="entry name" value="EXOIII"/>
    <property type="match status" value="1"/>
</dbReference>
<dbReference type="eggNOG" id="ENOG502S9V8">
    <property type="taxonomic scope" value="Eukaryota"/>
</dbReference>
<dbReference type="PANTHER" id="PTHR28083:SF1">
    <property type="entry name" value="GOOD FOR FULL DBP5 ACTIVITY PROTEIN 2"/>
    <property type="match status" value="1"/>
</dbReference>
<evidence type="ECO:0000313" key="3">
    <source>
        <dbReference type="Proteomes" id="UP000005018"/>
    </source>
</evidence>
<dbReference type="EMBL" id="HE681726">
    <property type="protein sequence ID" value="CCG25190.1"/>
    <property type="molecule type" value="Genomic_DNA"/>
</dbReference>
<dbReference type="SUPFAM" id="SSF53098">
    <property type="entry name" value="Ribonuclease H-like"/>
    <property type="match status" value="1"/>
</dbReference>
<dbReference type="KEGG" id="cot:CORT_0H00730"/>
<dbReference type="Pfam" id="PF21762">
    <property type="entry name" value="DEDDh_C"/>
    <property type="match status" value="1"/>
</dbReference>
<dbReference type="InterPro" id="IPR012337">
    <property type="entry name" value="RNaseH-like_sf"/>
</dbReference>
<dbReference type="InterPro" id="IPR013520">
    <property type="entry name" value="Ribonucl_H"/>
</dbReference>
<dbReference type="InterPro" id="IPR040151">
    <property type="entry name" value="Gfd2/YDR514C-like"/>
</dbReference>
<dbReference type="RefSeq" id="XP_003871315.1">
    <property type="nucleotide sequence ID" value="XM_003871266.1"/>
</dbReference>
<keyword evidence="3" id="KW-1185">Reference proteome</keyword>
<gene>
    <name evidence="2" type="ORF">CORT_0H00730</name>
</gene>
<dbReference type="HOGENOM" id="CLU_072858_0_0_1"/>
<dbReference type="GeneID" id="14542382"/>
<dbReference type="OrthoDB" id="5953249at2759"/>
<dbReference type="PANTHER" id="PTHR28083">
    <property type="entry name" value="GOOD FOR FULL DBP5 ACTIVITY PROTEIN 2"/>
    <property type="match status" value="1"/>
</dbReference>
<dbReference type="InterPro" id="IPR048519">
    <property type="entry name" value="Gfd2/YDR514C-like_C"/>
</dbReference>
<dbReference type="Gene3D" id="3.30.420.10">
    <property type="entry name" value="Ribonuclease H-like superfamily/Ribonuclease H"/>
    <property type="match status" value="1"/>
</dbReference>
<protein>
    <recommendedName>
        <fullName evidence="1">Exonuclease domain-containing protein</fullName>
    </recommendedName>
</protein>
<evidence type="ECO:0000313" key="2">
    <source>
        <dbReference type="EMBL" id="CCG25190.1"/>
    </source>
</evidence>
<organism evidence="2 3">
    <name type="scientific">Candida orthopsilosis (strain 90-125)</name>
    <name type="common">Yeast</name>
    <dbReference type="NCBI Taxonomy" id="1136231"/>
    <lineage>
        <taxon>Eukaryota</taxon>
        <taxon>Fungi</taxon>
        <taxon>Dikarya</taxon>
        <taxon>Ascomycota</taxon>
        <taxon>Saccharomycotina</taxon>
        <taxon>Pichiomycetes</taxon>
        <taxon>Debaryomycetaceae</taxon>
        <taxon>Candida/Lodderomyces clade</taxon>
        <taxon>Candida</taxon>
    </lineage>
</organism>
<dbReference type="Proteomes" id="UP000005018">
    <property type="component" value="Chromosome 8"/>
</dbReference>
<sequence length="313" mass="35037">MKRLMSSVSYRNSAKVTKPRRVGPFKAPVASSLYDRARVFPKFVKRQSPSTPSALTDLKTQIENGRKLSLEDYFASSHFMFKEGSEKSSMDSLKSALSLFHPRNKPFVAIDCEAYEHGHHNITEIGIAILKPQSTTVPQIDATHIIIKEHLHKRNSKYVPDNKDQFLHGTSYIVKEKDAIGILREVLDKYIVSQNGVLVGHSISSEIKYFKSLGIELPPTIQLLDTLKLHKVGRSNGGSLGGCLKLLGLPCSYLHNAGNDAYYTLLVLLSYCDPIVRIQKNLDIYSTSEFTGKYPHDSKIAFVEVDDISLLEV</sequence>
<feature type="domain" description="Exonuclease" evidence="1">
    <location>
        <begin position="106"/>
        <end position="277"/>
    </location>
</feature>
<name>H8XBK2_CANO9</name>
<accession>H8XBK2</accession>
<dbReference type="AlphaFoldDB" id="H8XBK2"/>
<proteinExistence type="predicted"/>
<evidence type="ECO:0000259" key="1">
    <source>
        <dbReference type="SMART" id="SM00479"/>
    </source>
</evidence>